<evidence type="ECO:0000256" key="1">
    <source>
        <dbReference type="SAM" id="MobiDB-lite"/>
    </source>
</evidence>
<dbReference type="SUPFAM" id="SSF52540">
    <property type="entry name" value="P-loop containing nucleoside triphosphate hydrolases"/>
    <property type="match status" value="1"/>
</dbReference>
<evidence type="ECO:0000259" key="2">
    <source>
        <dbReference type="Pfam" id="PF02263"/>
    </source>
</evidence>
<feature type="domain" description="Guanylate-binding protein N-terminal" evidence="2">
    <location>
        <begin position="27"/>
        <end position="249"/>
    </location>
</feature>
<dbReference type="AlphaFoldDB" id="A0AA36D4C0"/>
<feature type="compositionally biased region" description="Basic and acidic residues" evidence="1">
    <location>
        <begin position="278"/>
        <end position="288"/>
    </location>
</feature>
<keyword evidence="4" id="KW-1185">Reference proteome</keyword>
<dbReference type="InterPro" id="IPR027417">
    <property type="entry name" value="P-loop_NTPase"/>
</dbReference>
<protein>
    <recommendedName>
        <fullName evidence="2">Guanylate-binding protein N-terminal domain-containing protein</fullName>
    </recommendedName>
</protein>
<dbReference type="EMBL" id="CATQJA010002656">
    <property type="protein sequence ID" value="CAJ0579404.1"/>
    <property type="molecule type" value="Genomic_DNA"/>
</dbReference>
<dbReference type="PANTHER" id="PTHR10751">
    <property type="entry name" value="GUANYLATE BINDING PROTEIN"/>
    <property type="match status" value="1"/>
</dbReference>
<reference evidence="3" key="1">
    <citation type="submission" date="2023-06" db="EMBL/GenBank/DDBJ databases">
        <authorList>
            <person name="Delattre M."/>
        </authorList>
    </citation>
    <scope>NUCLEOTIDE SEQUENCE</scope>
    <source>
        <strain evidence="3">AF72</strain>
    </source>
</reference>
<dbReference type="Gene3D" id="3.40.50.300">
    <property type="entry name" value="P-loop containing nucleotide triphosphate hydrolases"/>
    <property type="match status" value="1"/>
</dbReference>
<dbReference type="InterPro" id="IPR015894">
    <property type="entry name" value="Guanylate-bd_N"/>
</dbReference>
<name>A0AA36D4C0_9BILA</name>
<feature type="non-terminal residue" evidence="3">
    <location>
        <position position="590"/>
    </location>
</feature>
<sequence length="590" mass="66619">MVGQLLQIIDFIKDADRERIHPRLIETALLEIQEKIRGKKVVIVSIAGLLRGGKSCLLELLRLELTNPGALRDAKTVIGHSDGIPFKMDEARHTQGILMWNELIPVETDAGTYHVLLVDSQGTFDFESDTKVSAFISTILHLLSSIMLINACGFSAADLDHLTQMQLFSEAVKRDAGECEKSQRPAIFFTFRDRKVSKNSVENLQPGRYGSDPDYFKRMKMNPANEKKIDEVREAARNMQIFVFPTPDKKLTDASTGDVITIGSPVKPSPGTQPRTQEGAEKSQPVEDRVVSEDMKNFMAVVEELTEQIKANLQPSYVMGTELNYDNFKEIIRTLVESCKMSGINDHIQDDVKTIMENAETRACEVGLNAYRENSKSEPEITMRAFKQRWDQAKALAMKAYLQSKHYGNEEKRAENLRIFEQKLEPGILGEEIAAEDAKFRQAVAEEIYYEEGTKAPAEVEDVVKQLRTAIEVRYRIGQKNADARRVYEDVPEIARTTAKEYEKAAIEAVKTCKTLPELEKAIWTAARKARNDYAAKVAELKESVHDEKLRSYATDYQRVFFTCLENAHMKAANVCEQDFVSQNQVAATA</sequence>
<evidence type="ECO:0000313" key="4">
    <source>
        <dbReference type="Proteomes" id="UP001177023"/>
    </source>
</evidence>
<proteinExistence type="predicted"/>
<dbReference type="GO" id="GO:0005525">
    <property type="term" value="F:GTP binding"/>
    <property type="evidence" value="ECO:0007669"/>
    <property type="project" value="InterPro"/>
</dbReference>
<comment type="caution">
    <text evidence="3">The sequence shown here is derived from an EMBL/GenBank/DDBJ whole genome shotgun (WGS) entry which is preliminary data.</text>
</comment>
<gene>
    <name evidence="3" type="ORF">MSPICULIGERA_LOCUS17623</name>
</gene>
<accession>A0AA36D4C0</accession>
<dbReference type="GO" id="GO:0003924">
    <property type="term" value="F:GTPase activity"/>
    <property type="evidence" value="ECO:0007669"/>
    <property type="project" value="InterPro"/>
</dbReference>
<dbReference type="Pfam" id="PF02263">
    <property type="entry name" value="GBP"/>
    <property type="match status" value="1"/>
</dbReference>
<feature type="region of interest" description="Disordered" evidence="1">
    <location>
        <begin position="260"/>
        <end position="288"/>
    </location>
</feature>
<evidence type="ECO:0000313" key="3">
    <source>
        <dbReference type="EMBL" id="CAJ0579404.1"/>
    </source>
</evidence>
<organism evidence="3 4">
    <name type="scientific">Mesorhabditis spiculigera</name>
    <dbReference type="NCBI Taxonomy" id="96644"/>
    <lineage>
        <taxon>Eukaryota</taxon>
        <taxon>Metazoa</taxon>
        <taxon>Ecdysozoa</taxon>
        <taxon>Nematoda</taxon>
        <taxon>Chromadorea</taxon>
        <taxon>Rhabditida</taxon>
        <taxon>Rhabditina</taxon>
        <taxon>Rhabditomorpha</taxon>
        <taxon>Rhabditoidea</taxon>
        <taxon>Rhabditidae</taxon>
        <taxon>Mesorhabditinae</taxon>
        <taxon>Mesorhabditis</taxon>
    </lineage>
</organism>
<dbReference type="Proteomes" id="UP001177023">
    <property type="component" value="Unassembled WGS sequence"/>
</dbReference>